<dbReference type="GO" id="GO:0015086">
    <property type="term" value="F:cadmium ion transmembrane transporter activity"/>
    <property type="evidence" value="ECO:0007669"/>
    <property type="project" value="TreeGrafter"/>
</dbReference>
<dbReference type="Pfam" id="PF00403">
    <property type="entry name" value="HMA"/>
    <property type="match status" value="1"/>
</dbReference>
<dbReference type="InterPro" id="IPR036163">
    <property type="entry name" value="HMA_dom_sf"/>
</dbReference>
<dbReference type="EMBL" id="CP050253">
    <property type="protein sequence ID" value="QIQ21990.1"/>
    <property type="molecule type" value="Genomic_DNA"/>
</dbReference>
<comment type="subcellular location">
    <subcellularLocation>
        <location evidence="1">Cell membrane</location>
        <topology evidence="1">Multi-pass membrane protein</topology>
    </subcellularLocation>
</comment>
<keyword evidence="8 14" id="KW-0067">ATP-binding</keyword>
<dbReference type="InterPro" id="IPR018303">
    <property type="entry name" value="ATPase_P-typ_P_site"/>
</dbReference>
<feature type="transmembrane region" description="Helical" evidence="14">
    <location>
        <begin position="698"/>
        <end position="723"/>
    </location>
</feature>
<dbReference type="CDD" id="cd07546">
    <property type="entry name" value="P-type_ATPase_Pb_Zn_Cd2-like"/>
    <property type="match status" value="1"/>
</dbReference>
<name>A0A6G9IEH6_9GAMM</name>
<dbReference type="InterPro" id="IPR006121">
    <property type="entry name" value="HMA_dom"/>
</dbReference>
<keyword evidence="4" id="KW-0597">Phosphoprotein</keyword>
<sequence>MLYNNKFENETSHSHQNHDHEHASHEHEHEHEHQNNVDDTQPTTTPDTDTFTWRISGMDCPSCAQKIERGVLGLPNVVKAKTVFSTEKLVVSVSEHDDKTRQAIENKITSLGYSFQLDDEEHNHQHSHSMEKKDFIHLGVLAVMIAGSFILSFFNEEYGQYAFILSTIIGLIPILKKSYNLARSGSFFAIETLMSISAIGAMFIGATEEASMVLFLFLIGELLEAIAANKAKKGISSLMALMPEETVKIVDGKREVVSSKSLVPGDIIEISSGSRLPADVELISEIANIDESALTGESIPVEYRSGAKILAGSLIIDRTVQLKVVSEPGQNAVDRILQLIEDAEERKAPIERFIDKFSRYYTPSITLVALLIAVIPPLFMGQEWYPWIYRGLTLLLIGCPCALIISTPAAITSALSAAARNGVLIKGGAALELLGQIKTIAFDKTGTLTEGKPQVTDIITNNLTDEELLYLAAAVEAGSHHPLAKAVINKAKELNVELTQAENRQSLAGIGIQGEVHQQLISIISPNKAERLQLTITPVHQKQISDFEDEGKTVIVVADGQQVLGLIALRDEIRPEASQAIAELNDLGISSIMLTGDNQRSAHAIAELLHMQYRAELLPEDKLKEIEKINLTTPIAMVGDGINDSPAMKAATVGIAMGSGTDVALETADAALSKNSLVSLPKLIRLARAANANIRQNIVLALGFKAIFLVTSVLGITGLWIAVLADSGTTALVTANALRLLTKKYDK</sequence>
<organism evidence="17 18">
    <name type="scientific">Zophobihabitans entericus</name>
    <dbReference type="NCBI Taxonomy" id="1635327"/>
    <lineage>
        <taxon>Bacteria</taxon>
        <taxon>Pseudomonadati</taxon>
        <taxon>Pseudomonadota</taxon>
        <taxon>Gammaproteobacteria</taxon>
        <taxon>Orbales</taxon>
        <taxon>Orbaceae</taxon>
        <taxon>Zophobihabitans</taxon>
    </lineage>
</organism>
<feature type="transmembrane region" description="Helical" evidence="14">
    <location>
        <begin position="360"/>
        <end position="381"/>
    </location>
</feature>
<dbReference type="NCBIfam" id="NF008262">
    <property type="entry name" value="PRK11033.1"/>
    <property type="match status" value="1"/>
</dbReference>
<dbReference type="NCBIfam" id="TIGR01494">
    <property type="entry name" value="ATPase_P-type"/>
    <property type="match status" value="1"/>
</dbReference>
<dbReference type="InterPro" id="IPR051014">
    <property type="entry name" value="Cation_Transport_ATPase_IB"/>
</dbReference>
<comment type="similarity">
    <text evidence="2 14">Belongs to the cation transport ATPase (P-type) (TC 3.A.3) family. Type IB subfamily.</text>
</comment>
<accession>A0A6G9IEH6</accession>
<evidence type="ECO:0000256" key="4">
    <source>
        <dbReference type="ARBA" id="ARBA00022553"/>
    </source>
</evidence>
<dbReference type="RefSeq" id="WP_166917287.1">
    <property type="nucleotide sequence ID" value="NZ_CP050253.1"/>
</dbReference>
<dbReference type="Gene3D" id="3.40.1110.10">
    <property type="entry name" value="Calcium-transporting ATPase, cytoplasmic domain N"/>
    <property type="match status" value="1"/>
</dbReference>
<evidence type="ECO:0000256" key="9">
    <source>
        <dbReference type="ARBA" id="ARBA00022967"/>
    </source>
</evidence>
<evidence type="ECO:0000256" key="5">
    <source>
        <dbReference type="ARBA" id="ARBA00022692"/>
    </source>
</evidence>
<dbReference type="Pfam" id="PF00122">
    <property type="entry name" value="E1-E2_ATPase"/>
    <property type="match status" value="1"/>
</dbReference>
<evidence type="ECO:0000256" key="12">
    <source>
        <dbReference type="ARBA" id="ARBA00039097"/>
    </source>
</evidence>
<protein>
    <recommendedName>
        <fullName evidence="12">P-type Zn(2+) transporter</fullName>
        <ecNumber evidence="12">7.2.2.12</ecNumber>
    </recommendedName>
</protein>
<dbReference type="FunCoup" id="A0A6G9IEH6">
    <property type="interactions" value="126"/>
</dbReference>
<evidence type="ECO:0000256" key="2">
    <source>
        <dbReference type="ARBA" id="ARBA00006024"/>
    </source>
</evidence>
<dbReference type="SUPFAM" id="SSF56784">
    <property type="entry name" value="HAD-like"/>
    <property type="match status" value="1"/>
</dbReference>
<dbReference type="InterPro" id="IPR001757">
    <property type="entry name" value="P_typ_ATPase"/>
</dbReference>
<evidence type="ECO:0000256" key="8">
    <source>
        <dbReference type="ARBA" id="ARBA00022840"/>
    </source>
</evidence>
<feature type="domain" description="HMA" evidence="16">
    <location>
        <begin position="49"/>
        <end position="116"/>
    </location>
</feature>
<gene>
    <name evidence="17" type="ORF">IPMB12_10020</name>
</gene>
<dbReference type="NCBIfam" id="TIGR01525">
    <property type="entry name" value="ATPase-IB_hvy"/>
    <property type="match status" value="1"/>
</dbReference>
<keyword evidence="6 14" id="KW-0479">Metal-binding</keyword>
<reference evidence="17 18" key="1">
    <citation type="submission" date="2020-03" db="EMBL/GenBank/DDBJ databases">
        <title>Complete genome sequence of Orbus sp. IPMB12 (BCRC 80908).</title>
        <authorList>
            <person name="Lo W.-S."/>
            <person name="Chang T.-H."/>
            <person name="Kuo C.-H."/>
        </authorList>
    </citation>
    <scope>NUCLEOTIDE SEQUENCE [LARGE SCALE GENOMIC DNA]</scope>
    <source>
        <strain evidence="17 18">IPMB12</strain>
    </source>
</reference>
<dbReference type="InterPro" id="IPR036412">
    <property type="entry name" value="HAD-like_sf"/>
</dbReference>
<feature type="transmembrane region" description="Helical" evidence="14">
    <location>
        <begin position="187"/>
        <end position="206"/>
    </location>
</feature>
<dbReference type="EC" id="7.2.2.12" evidence="12"/>
<dbReference type="KEGG" id="orb:IPMB12_10020"/>
<evidence type="ECO:0000256" key="14">
    <source>
        <dbReference type="RuleBase" id="RU362081"/>
    </source>
</evidence>
<dbReference type="AlphaFoldDB" id="A0A6G9IEH6"/>
<feature type="transmembrane region" description="Helical" evidence="14">
    <location>
        <begin position="387"/>
        <end position="411"/>
    </location>
</feature>
<keyword evidence="18" id="KW-1185">Reference proteome</keyword>
<dbReference type="SUPFAM" id="SSF81665">
    <property type="entry name" value="Calcium ATPase, transmembrane domain M"/>
    <property type="match status" value="1"/>
</dbReference>
<keyword evidence="7 14" id="KW-0547">Nucleotide-binding</keyword>
<dbReference type="InterPro" id="IPR023214">
    <property type="entry name" value="HAD_sf"/>
</dbReference>
<keyword evidence="5 14" id="KW-0812">Transmembrane</keyword>
<evidence type="ECO:0000313" key="17">
    <source>
        <dbReference type="EMBL" id="QIQ21990.1"/>
    </source>
</evidence>
<feature type="transmembrane region" description="Helical" evidence="14">
    <location>
        <begin position="212"/>
        <end position="229"/>
    </location>
</feature>
<dbReference type="SFLD" id="SFLDG00002">
    <property type="entry name" value="C1.7:_P-type_atpase_like"/>
    <property type="match status" value="1"/>
</dbReference>
<evidence type="ECO:0000313" key="18">
    <source>
        <dbReference type="Proteomes" id="UP000501168"/>
    </source>
</evidence>
<keyword evidence="11 14" id="KW-0472">Membrane</keyword>
<dbReference type="PROSITE" id="PS00154">
    <property type="entry name" value="ATPASE_E1_E2"/>
    <property type="match status" value="1"/>
</dbReference>
<feature type="compositionally biased region" description="Basic and acidic residues" evidence="15">
    <location>
        <begin position="7"/>
        <end position="36"/>
    </location>
</feature>
<dbReference type="GO" id="GO:0016887">
    <property type="term" value="F:ATP hydrolysis activity"/>
    <property type="evidence" value="ECO:0007669"/>
    <property type="project" value="InterPro"/>
</dbReference>
<dbReference type="PANTHER" id="PTHR48085:SF5">
    <property type="entry name" value="CADMIUM_ZINC-TRANSPORTING ATPASE HMA4-RELATED"/>
    <property type="match status" value="1"/>
</dbReference>
<dbReference type="InterPro" id="IPR044492">
    <property type="entry name" value="P_typ_ATPase_HD_dom"/>
</dbReference>
<dbReference type="SUPFAM" id="SSF81653">
    <property type="entry name" value="Calcium ATPase, transduction domain A"/>
    <property type="match status" value="1"/>
</dbReference>
<dbReference type="InterPro" id="IPR017969">
    <property type="entry name" value="Heavy-metal-associated_CS"/>
</dbReference>
<dbReference type="InterPro" id="IPR059000">
    <property type="entry name" value="ATPase_P-type_domA"/>
</dbReference>
<keyword evidence="10 14" id="KW-1133">Transmembrane helix</keyword>
<evidence type="ECO:0000256" key="7">
    <source>
        <dbReference type="ARBA" id="ARBA00022741"/>
    </source>
</evidence>
<dbReference type="SUPFAM" id="SSF55008">
    <property type="entry name" value="HMA, heavy metal-associated domain"/>
    <property type="match status" value="1"/>
</dbReference>
<dbReference type="InterPro" id="IPR023298">
    <property type="entry name" value="ATPase_P-typ_TM_dom_sf"/>
</dbReference>
<dbReference type="InParanoid" id="A0A6G9IEH6"/>
<dbReference type="GO" id="GO:0046872">
    <property type="term" value="F:metal ion binding"/>
    <property type="evidence" value="ECO:0007669"/>
    <property type="project" value="UniProtKB-KW"/>
</dbReference>
<dbReference type="PRINTS" id="PR00119">
    <property type="entry name" value="CATATPASE"/>
</dbReference>
<dbReference type="Proteomes" id="UP000501168">
    <property type="component" value="Chromosome"/>
</dbReference>
<dbReference type="PROSITE" id="PS01229">
    <property type="entry name" value="COF_2"/>
    <property type="match status" value="1"/>
</dbReference>
<dbReference type="Gene3D" id="3.40.50.1000">
    <property type="entry name" value="HAD superfamily/HAD-like"/>
    <property type="match status" value="1"/>
</dbReference>
<dbReference type="Gene3D" id="2.70.150.10">
    <property type="entry name" value="Calcium-transporting ATPase, cytoplasmic transduction domain A"/>
    <property type="match status" value="1"/>
</dbReference>
<dbReference type="PROSITE" id="PS50846">
    <property type="entry name" value="HMA_2"/>
    <property type="match status" value="1"/>
</dbReference>
<dbReference type="CDD" id="cd00371">
    <property type="entry name" value="HMA"/>
    <property type="match status" value="1"/>
</dbReference>
<dbReference type="Pfam" id="PF00702">
    <property type="entry name" value="Hydrolase"/>
    <property type="match status" value="1"/>
</dbReference>
<evidence type="ECO:0000256" key="15">
    <source>
        <dbReference type="SAM" id="MobiDB-lite"/>
    </source>
</evidence>
<evidence type="ECO:0000256" key="13">
    <source>
        <dbReference type="ARBA" id="ARBA00047308"/>
    </source>
</evidence>
<evidence type="ECO:0000256" key="1">
    <source>
        <dbReference type="ARBA" id="ARBA00004651"/>
    </source>
</evidence>
<evidence type="ECO:0000256" key="3">
    <source>
        <dbReference type="ARBA" id="ARBA00022475"/>
    </source>
</evidence>
<dbReference type="GO" id="GO:0005524">
    <property type="term" value="F:ATP binding"/>
    <property type="evidence" value="ECO:0007669"/>
    <property type="project" value="UniProtKB-UniRule"/>
</dbReference>
<evidence type="ECO:0000256" key="6">
    <source>
        <dbReference type="ARBA" id="ARBA00022723"/>
    </source>
</evidence>
<dbReference type="InterPro" id="IPR023299">
    <property type="entry name" value="ATPase_P-typ_cyto_dom_N"/>
</dbReference>
<dbReference type="Gene3D" id="3.30.70.100">
    <property type="match status" value="1"/>
</dbReference>
<proteinExistence type="inferred from homology"/>
<dbReference type="SFLD" id="SFLDS00003">
    <property type="entry name" value="Haloacid_Dehalogenase"/>
    <property type="match status" value="1"/>
</dbReference>
<dbReference type="GO" id="GO:0016463">
    <property type="term" value="F:P-type zinc transporter activity"/>
    <property type="evidence" value="ECO:0007669"/>
    <property type="project" value="UniProtKB-EC"/>
</dbReference>
<dbReference type="SFLD" id="SFLDF00027">
    <property type="entry name" value="p-type_atpase"/>
    <property type="match status" value="1"/>
</dbReference>
<dbReference type="InterPro" id="IPR027256">
    <property type="entry name" value="P-typ_ATPase_IB"/>
</dbReference>
<feature type="region of interest" description="Disordered" evidence="15">
    <location>
        <begin position="1"/>
        <end position="50"/>
    </location>
</feature>
<evidence type="ECO:0000259" key="16">
    <source>
        <dbReference type="PROSITE" id="PS50846"/>
    </source>
</evidence>
<keyword evidence="9" id="KW-1278">Translocase</keyword>
<dbReference type="PROSITE" id="PS01047">
    <property type="entry name" value="HMA_1"/>
    <property type="match status" value="1"/>
</dbReference>
<evidence type="ECO:0000256" key="11">
    <source>
        <dbReference type="ARBA" id="ARBA00023136"/>
    </source>
</evidence>
<dbReference type="InterPro" id="IPR008250">
    <property type="entry name" value="ATPase_P-typ_transduc_dom_A_sf"/>
</dbReference>
<evidence type="ECO:0000256" key="10">
    <source>
        <dbReference type="ARBA" id="ARBA00022989"/>
    </source>
</evidence>
<dbReference type="GO" id="GO:0005886">
    <property type="term" value="C:plasma membrane"/>
    <property type="evidence" value="ECO:0007669"/>
    <property type="project" value="UniProtKB-SubCell"/>
</dbReference>
<feature type="transmembrane region" description="Helical" evidence="14">
    <location>
        <begin position="158"/>
        <end position="175"/>
    </location>
</feature>
<feature type="compositionally biased region" description="Low complexity" evidence="15">
    <location>
        <begin position="38"/>
        <end position="50"/>
    </location>
</feature>
<comment type="catalytic activity">
    <reaction evidence="13">
        <text>Zn(2+)(in) + ATP + H2O = Zn(2+)(out) + ADP + phosphate + H(+)</text>
        <dbReference type="Rhea" id="RHEA:20621"/>
        <dbReference type="ChEBI" id="CHEBI:15377"/>
        <dbReference type="ChEBI" id="CHEBI:15378"/>
        <dbReference type="ChEBI" id="CHEBI:29105"/>
        <dbReference type="ChEBI" id="CHEBI:30616"/>
        <dbReference type="ChEBI" id="CHEBI:43474"/>
        <dbReference type="ChEBI" id="CHEBI:456216"/>
        <dbReference type="EC" id="7.2.2.12"/>
    </reaction>
</comment>
<keyword evidence="3 14" id="KW-1003">Cell membrane</keyword>
<dbReference type="PANTHER" id="PTHR48085">
    <property type="entry name" value="CADMIUM/ZINC-TRANSPORTING ATPASE HMA2-RELATED"/>
    <property type="match status" value="1"/>
</dbReference>
<feature type="transmembrane region" description="Helical" evidence="14">
    <location>
        <begin position="135"/>
        <end position="152"/>
    </location>
</feature>